<dbReference type="InterPro" id="IPR012993">
    <property type="entry name" value="UME"/>
</dbReference>
<dbReference type="InterPro" id="IPR011009">
    <property type="entry name" value="Kinase-like_dom_sf"/>
</dbReference>
<dbReference type="Gene3D" id="1.10.1070.11">
    <property type="entry name" value="Phosphatidylinositol 3-/4-kinase, catalytic domain"/>
    <property type="match status" value="1"/>
</dbReference>
<name>A0A9P8TMS0_WICPI</name>
<dbReference type="InterPro" id="IPR016024">
    <property type="entry name" value="ARM-type_fold"/>
</dbReference>
<reference evidence="23" key="2">
    <citation type="submission" date="2021-01" db="EMBL/GenBank/DDBJ databases">
        <authorList>
            <person name="Schikora-Tamarit M.A."/>
        </authorList>
    </citation>
    <scope>NUCLEOTIDE SEQUENCE</scope>
    <source>
        <strain evidence="23">CBS2887</strain>
    </source>
</reference>
<evidence type="ECO:0000259" key="22">
    <source>
        <dbReference type="PROSITE" id="PS51190"/>
    </source>
</evidence>
<evidence type="ECO:0000256" key="7">
    <source>
        <dbReference type="ARBA" id="ARBA00022741"/>
    </source>
</evidence>
<dbReference type="PROSITE" id="PS51190">
    <property type="entry name" value="FATC"/>
    <property type="match status" value="1"/>
</dbReference>
<keyword evidence="7" id="KW-0547">Nucleotide-binding</keyword>
<dbReference type="InterPro" id="IPR014009">
    <property type="entry name" value="PIK_FAT"/>
</dbReference>
<comment type="catalytic activity">
    <reaction evidence="18">
        <text>L-threonyl-[protein] + ATP = O-phospho-L-threonyl-[protein] + ADP + H(+)</text>
        <dbReference type="Rhea" id="RHEA:46608"/>
        <dbReference type="Rhea" id="RHEA-COMP:11060"/>
        <dbReference type="Rhea" id="RHEA-COMP:11605"/>
        <dbReference type="ChEBI" id="CHEBI:15378"/>
        <dbReference type="ChEBI" id="CHEBI:30013"/>
        <dbReference type="ChEBI" id="CHEBI:30616"/>
        <dbReference type="ChEBI" id="CHEBI:61977"/>
        <dbReference type="ChEBI" id="CHEBI:456216"/>
        <dbReference type="EC" id="2.7.11.1"/>
    </reaction>
</comment>
<evidence type="ECO:0000259" key="20">
    <source>
        <dbReference type="PROSITE" id="PS50290"/>
    </source>
</evidence>
<feature type="domain" description="FAT" evidence="21">
    <location>
        <begin position="1315"/>
        <end position="1871"/>
    </location>
</feature>
<evidence type="ECO:0000256" key="18">
    <source>
        <dbReference type="ARBA" id="ARBA00047899"/>
    </source>
</evidence>
<dbReference type="Proteomes" id="UP000774326">
    <property type="component" value="Unassembled WGS sequence"/>
</dbReference>
<evidence type="ECO:0000256" key="5">
    <source>
        <dbReference type="ARBA" id="ARBA00022527"/>
    </source>
</evidence>
<dbReference type="InterPro" id="IPR018936">
    <property type="entry name" value="PI3/4_kinase_CS"/>
</dbReference>
<dbReference type="PROSITE" id="PS00916">
    <property type="entry name" value="PI3_4_KINASE_2"/>
    <property type="match status" value="1"/>
</dbReference>
<comment type="subcellular location">
    <subcellularLocation>
        <location evidence="1">Nucleus</location>
    </subcellularLocation>
</comment>
<comment type="similarity">
    <text evidence="2">Belongs to the PI3/PI4-kinase family. ATM subfamily.</text>
</comment>
<keyword evidence="14" id="KW-0469">Meiosis</keyword>
<dbReference type="SMART" id="SM00146">
    <property type="entry name" value="PI3Kc"/>
    <property type="match status" value="1"/>
</dbReference>
<evidence type="ECO:0000313" key="23">
    <source>
        <dbReference type="EMBL" id="KAH3684036.1"/>
    </source>
</evidence>
<dbReference type="GO" id="GO:0005634">
    <property type="term" value="C:nucleus"/>
    <property type="evidence" value="ECO:0007669"/>
    <property type="project" value="UniProtKB-SubCell"/>
</dbReference>
<keyword evidence="5" id="KW-0723">Serine/threonine-protein kinase</keyword>
<dbReference type="Pfam" id="PF25030">
    <property type="entry name" value="M-HEAT_ATR"/>
    <property type="match status" value="1"/>
</dbReference>
<dbReference type="GO" id="GO:0004674">
    <property type="term" value="F:protein serine/threonine kinase activity"/>
    <property type="evidence" value="ECO:0007669"/>
    <property type="project" value="UniProtKB-KW"/>
</dbReference>
<comment type="catalytic activity">
    <reaction evidence="19">
        <text>L-seryl-[protein] + ATP = O-phospho-L-seryl-[protein] + ADP + H(+)</text>
        <dbReference type="Rhea" id="RHEA:17989"/>
        <dbReference type="Rhea" id="RHEA-COMP:9863"/>
        <dbReference type="Rhea" id="RHEA-COMP:11604"/>
        <dbReference type="ChEBI" id="CHEBI:15378"/>
        <dbReference type="ChEBI" id="CHEBI:29999"/>
        <dbReference type="ChEBI" id="CHEBI:30616"/>
        <dbReference type="ChEBI" id="CHEBI:83421"/>
        <dbReference type="ChEBI" id="CHEBI:456216"/>
        <dbReference type="EC" id="2.7.11.1"/>
    </reaction>
</comment>
<keyword evidence="24" id="KW-1185">Reference proteome</keyword>
<dbReference type="PROSITE" id="PS51189">
    <property type="entry name" value="FAT"/>
    <property type="match status" value="1"/>
</dbReference>
<comment type="caution">
    <text evidence="23">The sequence shown here is derived from an EMBL/GenBank/DDBJ whole genome shotgun (WGS) entry which is preliminary data.</text>
</comment>
<proteinExistence type="inferred from homology"/>
<dbReference type="OrthoDB" id="381190at2759"/>
<evidence type="ECO:0000256" key="14">
    <source>
        <dbReference type="ARBA" id="ARBA00023254"/>
    </source>
</evidence>
<dbReference type="GO" id="GO:0006281">
    <property type="term" value="P:DNA repair"/>
    <property type="evidence" value="ECO:0007669"/>
    <property type="project" value="UniProtKB-KW"/>
</dbReference>
<evidence type="ECO:0000256" key="16">
    <source>
        <dbReference type="ARBA" id="ARBA00030459"/>
    </source>
</evidence>
<dbReference type="InterPro" id="IPR057564">
    <property type="entry name" value="HEAT_ATR"/>
</dbReference>
<gene>
    <name evidence="23" type="ORF">WICPIJ_005008</name>
</gene>
<protein>
    <recommendedName>
        <fullName evidence="4">Serine/threonine-protein kinase MEC1</fullName>
        <ecNumber evidence="3">2.7.11.1</ecNumber>
    </recommendedName>
    <alternativeName>
        <fullName evidence="17">ATR homolog</fullName>
    </alternativeName>
    <alternativeName>
        <fullName evidence="16">DNA-damage checkpoint kinase MEC1</fullName>
    </alternativeName>
    <alternativeName>
        <fullName evidence="15">Mitosis entry checkpoint protein 1</fullName>
    </alternativeName>
</protein>
<dbReference type="SUPFAM" id="SSF48371">
    <property type="entry name" value="ARM repeat"/>
    <property type="match status" value="1"/>
</dbReference>
<dbReference type="GO" id="GO:0005524">
    <property type="term" value="F:ATP binding"/>
    <property type="evidence" value="ECO:0007669"/>
    <property type="project" value="UniProtKB-KW"/>
</dbReference>
<keyword evidence="9" id="KW-0418">Kinase</keyword>
<dbReference type="PANTHER" id="PTHR11139">
    <property type="entry name" value="ATAXIA TELANGIECTASIA MUTATED ATM -RELATED"/>
    <property type="match status" value="1"/>
</dbReference>
<dbReference type="SUPFAM" id="SSF56112">
    <property type="entry name" value="Protein kinase-like (PK-like)"/>
    <property type="match status" value="1"/>
</dbReference>
<accession>A0A9P8TMS0</accession>
<keyword evidence="10" id="KW-0067">ATP-binding</keyword>
<evidence type="ECO:0000256" key="9">
    <source>
        <dbReference type="ARBA" id="ARBA00022777"/>
    </source>
</evidence>
<organism evidence="23 24">
    <name type="scientific">Wickerhamomyces pijperi</name>
    <name type="common">Yeast</name>
    <name type="synonym">Pichia pijperi</name>
    <dbReference type="NCBI Taxonomy" id="599730"/>
    <lineage>
        <taxon>Eukaryota</taxon>
        <taxon>Fungi</taxon>
        <taxon>Dikarya</taxon>
        <taxon>Ascomycota</taxon>
        <taxon>Saccharomycotina</taxon>
        <taxon>Saccharomycetes</taxon>
        <taxon>Phaffomycetales</taxon>
        <taxon>Wickerhamomycetaceae</taxon>
        <taxon>Wickerhamomyces</taxon>
    </lineage>
</organism>
<keyword evidence="8" id="KW-0227">DNA damage</keyword>
<feature type="domain" description="PI3K/PI4K catalytic" evidence="20">
    <location>
        <begin position="1980"/>
        <end position="2298"/>
    </location>
</feature>
<evidence type="ECO:0000313" key="24">
    <source>
        <dbReference type="Proteomes" id="UP000774326"/>
    </source>
</evidence>
<evidence type="ECO:0000256" key="8">
    <source>
        <dbReference type="ARBA" id="ARBA00022763"/>
    </source>
</evidence>
<dbReference type="InterPro" id="IPR000403">
    <property type="entry name" value="PI3/4_kinase_cat_dom"/>
</dbReference>
<dbReference type="InterPro" id="IPR036940">
    <property type="entry name" value="PI3/4_kinase_cat_sf"/>
</dbReference>
<dbReference type="PROSITE" id="PS50290">
    <property type="entry name" value="PI3_4_KINASE_3"/>
    <property type="match status" value="1"/>
</dbReference>
<dbReference type="GO" id="GO:0000723">
    <property type="term" value="P:telomere maintenance"/>
    <property type="evidence" value="ECO:0007669"/>
    <property type="project" value="TreeGrafter"/>
</dbReference>
<keyword evidence="11" id="KW-0156">Chromatin regulator</keyword>
<keyword evidence="13" id="KW-0539">Nucleus</keyword>
<evidence type="ECO:0000256" key="10">
    <source>
        <dbReference type="ARBA" id="ARBA00022840"/>
    </source>
</evidence>
<evidence type="ECO:0000256" key="19">
    <source>
        <dbReference type="ARBA" id="ARBA00048679"/>
    </source>
</evidence>
<evidence type="ECO:0000256" key="6">
    <source>
        <dbReference type="ARBA" id="ARBA00022679"/>
    </source>
</evidence>
<dbReference type="EMBL" id="JAEUBG010002825">
    <property type="protein sequence ID" value="KAH3684036.1"/>
    <property type="molecule type" value="Genomic_DNA"/>
</dbReference>
<evidence type="ECO:0000256" key="12">
    <source>
        <dbReference type="ARBA" id="ARBA00023204"/>
    </source>
</evidence>
<sequence>MKYDRAPDPEKLKELISETRDENLDLSTHDPKELLSLIVTFGIQGELQDRDTWVSMSLNAINSVIRKYPTVLIETIPMDTRVRNFSNEEDEDMDPSLSLDGSNQLYKWLIQALVKELRTTNQEILRNIKGVITTVLISISTVPVLFRCKLEIKGYLLDLFDFYSTSMVKKSQETKVALNMLSITTSFFYILTDNDLRKRLMLDSSYDLVFESAIRKMDYLMMSLSPDLNPSQKIHIDDIRSNLLRYLLSYLTNDELRTTTRLNFLLEILRDTFTNANVVLPGHKSQIVLASVLLQVFQCCISMNQTGLFVNVLEFKSCKDVILKGKFHNLLLESVTFINQYIENGSPSQDTHLGSPEFDSIIRSIFNKTKAITDESVFKSLLYVSDQYQSVEVSSYKQYIVTIQSKLSVPKTVTRMEQYSIINSIGDLYCIIANSMDLDTRSCEVCCRSSIDYSNIDTKRHRLVELTLMNSFIEHFILNQPKDEDPDDIDVVMEIPKLLTIYKIFSHFQPLRDFKKCPVFKYVVKQFFSRNRDIRLLALRILPLYIKSDENTGDVERDMVISKIFEILSYKDLNDPMNSIYIESVVMGWSLLAVVSDGEVSRPILLKMIDLLASSNKVQSTFAFHELQMIAIARKQTPWQLLGLTIDYWALLIAKQLHNKPLFGQKVSSLVGFHVDDILSLASTHIIPKMVTFYQNDVIGRIANIQGRTKYDLISSNFSKVLAELITTIKNVDERSLVRALRSCAPQYDIELIRTEISINSTVWEILMKYTPHSNKELILNSMTFVLELTNDDVLIGDNPTVAISKFLQLNILALIQSFSDAIRNIKGLQSYSEKIASLNALEFMIEFSTEAIISALPQICTCLQTTLDSETLAEKTLMVWRTLVEYLPEEHLISIINQTVAFIIQKWGSLDWKCREIGRHIINMLFDKSPRFQRKNLYTFYSIADNSELVMIYQKVDNLIKKNNRPILLLRNIDGRCSNNNSVVVKQALIDLKRFMRSYGESIYQSFLKQERYKADVAKIYSTLLNVLHKFKANDDICSQCSKLLGSIGAVDQLPLDSVSGQKSLLILSDFEDRREMVKFVVMLLDKHLVPLFWAAEDPKKQAFIAFAMQQYLTLIDLSNIDVDSLDSRSIPGILWFQLSEISRSTLTPLIKSKFIVRIGVYQPLAYPIFNAAKDHSKWIREFAFDLLKKAKNVPGASIFGLCSTLAKEDDSIASFILPYVSLSLLLNSEPDSEIHQNIYLEISTILSTDINTIHHSATENFKVIVQSVFQLLDYFRKWAYARITRSKKFGGSKEFDMKAKKIESFISKIPNDFMVERSLQSDSHERAIFFLEQRIKENTEELSARSIESLSQTYANIGDFDALNGLSKMFPTKTLDGRITKMEYNENWKMAQDCFEALSVFDISDSVQEPETRLLRSLAEHNLYDQCLEKLELLTSTVAEGGTVKKEWIDIGLQASIFSGKLEAMDYWTKKLELNDSLANGSNLLNYHIGKILLNYQSSDLQGMEQSLENVYLLLAGSLGPNKSKSLSKVNDSLVTLHAVSEVEDILKKNYDSYESFRNLLNSRLESITNEFAPNWNILSLRKTANDLVKLKYTQVDTKDIWLRLTKLARKNNRTDLAASSVMRVVGTGSGELEYAKLLWTQGSHSNAITEIKYLLEDDKNRQKIAKLTAREHAKIQLKYTKWLEQTSSSSSSTIIKEYKSATFIDKSWDKAYFELGSYYSRLLEIRDTEGSLNRNDNNGSLELNIVSHFLRTLNCSTNYLFESMPKVIVTWLMFADNVNKLPPGKISKITAAEIMKERMENLQKILTVLRKFLKVFPCYFWYTVLSQVLSGISKSDSLSSELLVDICSVVVSNFPSQALWSVFAQIRLNNNTAFGKTIYERYIKSSSNSDKTKLFNAAEKLFAQILQVCAFPVNNKKHKLYTSLRTHFNINPDETMPCASLVIPIKRNFDITLPANNYSSSLHNPFPSTSNITWSSIEDRMQVLGSLQSPRHLFIVGSDGLSYGILCKEDELAKDAKIMEITSFMRYHFAKDKEASKRKLNIMTYSVIPMTEKHGVIEWVNNSTTLRNAIMPRYERKGISIDFAKLTSDFSHELSEEKLKLNFISWKQKFSPVFHQWFIDNFPDPSSWYDARDSFTRSMAVMSMVGYILGLGDRHSENILLIESNGSAFHVDFDCIFEKGLTLAIPEVVPFRLTQNLVDAFGITGVEGKFRKSCEVTLGLLRKNDNSVISSLQNYFNTTIDETHTTKKGTKRRTARTDPADTLAVIKRKLRGILEKEGTSVNVEGQVDFLIQSATSDDKLSAMYHGWLSFI</sequence>
<evidence type="ECO:0000256" key="1">
    <source>
        <dbReference type="ARBA" id="ARBA00004123"/>
    </source>
</evidence>
<dbReference type="Pfam" id="PF25385">
    <property type="entry name" value="HEAT_MEC1_N"/>
    <property type="match status" value="1"/>
</dbReference>
<dbReference type="PANTHER" id="PTHR11139:SF125">
    <property type="entry name" value="SERINE_THREONINE-PROTEIN KINASE MEC1"/>
    <property type="match status" value="1"/>
</dbReference>
<evidence type="ECO:0000256" key="11">
    <source>
        <dbReference type="ARBA" id="ARBA00022853"/>
    </source>
</evidence>
<dbReference type="Pfam" id="PF02259">
    <property type="entry name" value="FAT"/>
    <property type="match status" value="1"/>
</dbReference>
<evidence type="ECO:0000256" key="4">
    <source>
        <dbReference type="ARBA" id="ARBA00021345"/>
    </source>
</evidence>
<dbReference type="InterPro" id="IPR056802">
    <property type="entry name" value="ATR-like_M-HEAT"/>
</dbReference>
<dbReference type="SMART" id="SM00802">
    <property type="entry name" value="UME"/>
    <property type="match status" value="1"/>
</dbReference>
<evidence type="ECO:0000259" key="21">
    <source>
        <dbReference type="PROSITE" id="PS51189"/>
    </source>
</evidence>
<dbReference type="InterPro" id="IPR058681">
    <property type="entry name" value="HEAT_MEC1_N"/>
</dbReference>
<dbReference type="GO" id="GO:0005694">
    <property type="term" value="C:chromosome"/>
    <property type="evidence" value="ECO:0007669"/>
    <property type="project" value="TreeGrafter"/>
</dbReference>
<keyword evidence="6" id="KW-0808">Transferase</keyword>
<dbReference type="GO" id="GO:0000077">
    <property type="term" value="P:DNA damage checkpoint signaling"/>
    <property type="evidence" value="ECO:0007669"/>
    <property type="project" value="TreeGrafter"/>
</dbReference>
<dbReference type="Pfam" id="PF08064">
    <property type="entry name" value="UME"/>
    <property type="match status" value="1"/>
</dbReference>
<dbReference type="Pfam" id="PF00454">
    <property type="entry name" value="PI3_PI4_kinase"/>
    <property type="match status" value="1"/>
</dbReference>
<dbReference type="InterPro" id="IPR003151">
    <property type="entry name" value="PIK-rel_kinase_FAT"/>
</dbReference>
<evidence type="ECO:0000256" key="3">
    <source>
        <dbReference type="ARBA" id="ARBA00012513"/>
    </source>
</evidence>
<dbReference type="CDD" id="cd00892">
    <property type="entry name" value="PIKKc_ATR"/>
    <property type="match status" value="1"/>
</dbReference>
<dbReference type="InterPro" id="IPR003152">
    <property type="entry name" value="FATC_dom"/>
</dbReference>
<dbReference type="EC" id="2.7.11.1" evidence="3"/>
<dbReference type="Pfam" id="PF02260">
    <property type="entry name" value="FATC"/>
    <property type="match status" value="1"/>
</dbReference>
<evidence type="ECO:0000256" key="15">
    <source>
        <dbReference type="ARBA" id="ARBA00029679"/>
    </source>
</evidence>
<dbReference type="InterPro" id="IPR050517">
    <property type="entry name" value="DDR_Repair_Kinase"/>
</dbReference>
<evidence type="ECO:0000256" key="2">
    <source>
        <dbReference type="ARBA" id="ARBA00010769"/>
    </source>
</evidence>
<evidence type="ECO:0000256" key="17">
    <source>
        <dbReference type="ARBA" id="ARBA00033001"/>
    </source>
</evidence>
<dbReference type="Pfam" id="PF23593">
    <property type="entry name" value="HEAT_ATR"/>
    <property type="match status" value="1"/>
</dbReference>
<evidence type="ECO:0000256" key="13">
    <source>
        <dbReference type="ARBA" id="ARBA00023242"/>
    </source>
</evidence>
<dbReference type="SMART" id="SM01343">
    <property type="entry name" value="FATC"/>
    <property type="match status" value="1"/>
</dbReference>
<keyword evidence="12" id="KW-0234">DNA repair</keyword>
<feature type="domain" description="FATC" evidence="22">
    <location>
        <begin position="2282"/>
        <end position="2314"/>
    </location>
</feature>
<dbReference type="Gene3D" id="3.30.1010.10">
    <property type="entry name" value="Phosphatidylinositol 3-kinase Catalytic Subunit, Chain A, domain 4"/>
    <property type="match status" value="1"/>
</dbReference>
<reference evidence="23" key="1">
    <citation type="journal article" date="2021" name="Open Biol.">
        <title>Shared evolutionary footprints suggest mitochondrial oxidative damage underlies multiple complex I losses in fungi.</title>
        <authorList>
            <person name="Schikora-Tamarit M.A."/>
            <person name="Marcet-Houben M."/>
            <person name="Nosek J."/>
            <person name="Gabaldon T."/>
        </authorList>
    </citation>
    <scope>NUCLEOTIDE SEQUENCE</scope>
    <source>
        <strain evidence="23">CBS2887</strain>
    </source>
</reference>